<accession>A0A4Z0GNZ1</accession>
<proteinExistence type="predicted"/>
<dbReference type="EMBL" id="SRJD01000012">
    <property type="protein sequence ID" value="TGA97688.1"/>
    <property type="molecule type" value="Genomic_DNA"/>
</dbReference>
<dbReference type="InterPro" id="IPR043754">
    <property type="entry name" value="DUF5700"/>
</dbReference>
<dbReference type="OrthoDB" id="7279501at2"/>
<organism evidence="1 2">
    <name type="scientific">Sporolactobacillus shoreae</name>
    <dbReference type="NCBI Taxonomy" id="1465501"/>
    <lineage>
        <taxon>Bacteria</taxon>
        <taxon>Bacillati</taxon>
        <taxon>Bacillota</taxon>
        <taxon>Bacilli</taxon>
        <taxon>Bacillales</taxon>
        <taxon>Sporolactobacillaceae</taxon>
        <taxon>Sporolactobacillus</taxon>
    </lineage>
</organism>
<dbReference type="AlphaFoldDB" id="A0A4Z0GNZ1"/>
<sequence>MKINAAIVDDYLNGVSSDRYSDSWVFNEIEKGEHLFDEPDRDLAPKVQEIRDRVDQVVNSFIPFNYKIWSGLFPESQKRLESVFVQLVVGCPSPYEAMVREDLNHREVIIFDLIRFNRYGSLRASEIVRAMLTHECAHILLHQDYPENSAASYKDKMKFLLFDEGLAHFLALSEDVEQYDWNNKESMARKKESFHIFNEVIQEQDKNRQKIFLRNACSGHFWEKFACITGMFLWSDTYASSGIKGVKTVYEKGWKNFSNTICWRKY</sequence>
<dbReference type="Pfam" id="PF18958">
    <property type="entry name" value="DUF5700"/>
    <property type="match status" value="1"/>
</dbReference>
<comment type="caution">
    <text evidence="1">The sequence shown here is derived from an EMBL/GenBank/DDBJ whole genome shotgun (WGS) entry which is preliminary data.</text>
</comment>
<protein>
    <recommendedName>
        <fullName evidence="3">DUF2268 domain-containing protein</fullName>
    </recommendedName>
</protein>
<gene>
    <name evidence="1" type="ORF">E4665_11335</name>
</gene>
<dbReference type="Proteomes" id="UP000298347">
    <property type="component" value="Unassembled WGS sequence"/>
</dbReference>
<evidence type="ECO:0000313" key="1">
    <source>
        <dbReference type="EMBL" id="TGA97688.1"/>
    </source>
</evidence>
<evidence type="ECO:0008006" key="3">
    <source>
        <dbReference type="Google" id="ProtNLM"/>
    </source>
</evidence>
<keyword evidence="2" id="KW-1185">Reference proteome</keyword>
<evidence type="ECO:0000313" key="2">
    <source>
        <dbReference type="Proteomes" id="UP000298347"/>
    </source>
</evidence>
<reference evidence="1 2" key="1">
    <citation type="journal article" date="2015" name="Int. J. Syst. Evol. Microbiol.">
        <title>Sporolactobacillus shoreae sp. nov. and Sporolactobacillus spathodeae sp. nov., two spore-forming lactic acid bacteria isolated from tree barks in Thailand.</title>
        <authorList>
            <person name="Thamacharoensuk T."/>
            <person name="Kitahara M."/>
            <person name="Ohkuma M."/>
            <person name="Thongchul N."/>
            <person name="Tanasupawat S."/>
        </authorList>
    </citation>
    <scope>NUCLEOTIDE SEQUENCE [LARGE SCALE GENOMIC DNA]</scope>
    <source>
        <strain evidence="1 2">BK92</strain>
    </source>
</reference>
<dbReference type="RefSeq" id="WP_135348898.1">
    <property type="nucleotide sequence ID" value="NZ_SRJD01000012.1"/>
</dbReference>
<name>A0A4Z0GNZ1_9BACL</name>